<dbReference type="Proteomes" id="UP000287651">
    <property type="component" value="Unassembled WGS sequence"/>
</dbReference>
<evidence type="ECO:0000313" key="3">
    <source>
        <dbReference type="Proteomes" id="UP000287651"/>
    </source>
</evidence>
<feature type="region of interest" description="Disordered" evidence="1">
    <location>
        <begin position="1"/>
        <end position="22"/>
    </location>
</feature>
<feature type="region of interest" description="Disordered" evidence="1">
    <location>
        <begin position="153"/>
        <end position="180"/>
    </location>
</feature>
<dbReference type="AlphaFoldDB" id="A0A426XJ53"/>
<comment type="caution">
    <text evidence="2">The sequence shown here is derived from an EMBL/GenBank/DDBJ whole genome shotgun (WGS) entry which is preliminary data.</text>
</comment>
<evidence type="ECO:0000256" key="1">
    <source>
        <dbReference type="SAM" id="MobiDB-lite"/>
    </source>
</evidence>
<evidence type="ECO:0000313" key="2">
    <source>
        <dbReference type="EMBL" id="RRT39473.1"/>
    </source>
</evidence>
<dbReference type="EMBL" id="AMZH03020147">
    <property type="protein sequence ID" value="RRT39473.1"/>
    <property type="molecule type" value="Genomic_DNA"/>
</dbReference>
<protein>
    <submittedName>
        <fullName evidence="2">Uncharacterized protein</fullName>
    </submittedName>
</protein>
<proteinExistence type="predicted"/>
<organism evidence="2 3">
    <name type="scientific">Ensete ventricosum</name>
    <name type="common">Abyssinian banana</name>
    <name type="synonym">Musa ensete</name>
    <dbReference type="NCBI Taxonomy" id="4639"/>
    <lineage>
        <taxon>Eukaryota</taxon>
        <taxon>Viridiplantae</taxon>
        <taxon>Streptophyta</taxon>
        <taxon>Embryophyta</taxon>
        <taxon>Tracheophyta</taxon>
        <taxon>Spermatophyta</taxon>
        <taxon>Magnoliopsida</taxon>
        <taxon>Liliopsida</taxon>
        <taxon>Zingiberales</taxon>
        <taxon>Musaceae</taxon>
        <taxon>Ensete</taxon>
    </lineage>
</organism>
<reference evidence="2 3" key="1">
    <citation type="journal article" date="2014" name="Agronomy (Basel)">
        <title>A Draft Genome Sequence for Ensete ventricosum, the Drought-Tolerant Tree Against Hunger.</title>
        <authorList>
            <person name="Harrison J."/>
            <person name="Moore K.A."/>
            <person name="Paszkiewicz K."/>
            <person name="Jones T."/>
            <person name="Grant M."/>
            <person name="Ambacheew D."/>
            <person name="Muzemil S."/>
            <person name="Studholme D.J."/>
        </authorList>
    </citation>
    <scope>NUCLEOTIDE SEQUENCE [LARGE SCALE GENOMIC DNA]</scope>
</reference>
<name>A0A426XJ53_ENSVE</name>
<gene>
    <name evidence="2" type="ORF">B296_00041369</name>
</gene>
<sequence>MRARTHTHKEADPRKKPTTNGTTYRRTTLQRRQVQEGKAKQKEGIWRCLQAQRAKWSLALAGLEVEDEHGQHGDPGMLDLRKLQPLQLLLVRHVHAVLQGAGEAQGVEELATRVTLVAGGVGEVLGGTRPRGSPLNGLRLRVEEVDPALRLHPPHEEELGAEERAEGEGRDGAGVGAGFEPRHAAPRLADEDADHRRHRPAAVDQLSFPVPLQEGRVLAEAKRVEPVVTREPARGNEERSDVSKTPRKRVVALVATASEEKRGTYEPSSHSGSIKLPPPLTAGIQDFFGAAAATTRTLLGEPAAAEEALPPAVAFRRFRAALEPERKGVEIPWRTAAEVEAMAIALGLQGKETPPETTGFAVLADDEGLGVPLWLVCGAVVLYCSVCDREWEPPNLKEI</sequence>
<accession>A0A426XJ53</accession>
<feature type="compositionally biased region" description="Basic and acidic residues" evidence="1">
    <location>
        <begin position="153"/>
        <end position="171"/>
    </location>
</feature>